<reference evidence="12 13" key="1">
    <citation type="submission" date="2019-06" db="EMBL/GenBank/DDBJ databases">
        <title>A chromosomal-level reference genome of Carpinus fangiana (Coryloideae, Betulaceae).</title>
        <authorList>
            <person name="Yang X."/>
            <person name="Wang Z."/>
            <person name="Zhang L."/>
            <person name="Hao G."/>
            <person name="Liu J."/>
            <person name="Yang Y."/>
        </authorList>
    </citation>
    <scope>NUCLEOTIDE SEQUENCE [LARGE SCALE GENOMIC DNA]</scope>
    <source>
        <strain evidence="12">Cfa_2016G</strain>
        <tissue evidence="12">Leaf</tissue>
    </source>
</reference>
<keyword evidence="13" id="KW-1185">Reference proteome</keyword>
<dbReference type="PANTHER" id="PTHR12753:SF0">
    <property type="entry name" value="ALPHA N-TERMINAL PROTEIN METHYLTRANSFERASE 1"/>
    <property type="match status" value="1"/>
</dbReference>
<evidence type="ECO:0000313" key="12">
    <source>
        <dbReference type="EMBL" id="KAE8099826.1"/>
    </source>
</evidence>
<evidence type="ECO:0000256" key="4">
    <source>
        <dbReference type="ARBA" id="ARBA00022691"/>
    </source>
</evidence>
<comment type="catalytic activity">
    <reaction evidence="10">
        <text>N-terminal L-alanyl-L-prolyl-L-lysyl-[protein] + 3 S-adenosyl-L-methionine = N-terminal N,N,N-trimethyl-L-alanyl-L-prolyl-L-lysyl-[protein] + 3 S-adenosyl-L-homocysteine + 3 H(+)</text>
        <dbReference type="Rhea" id="RHEA:54712"/>
        <dbReference type="Rhea" id="RHEA-COMP:13785"/>
        <dbReference type="Rhea" id="RHEA-COMP:13971"/>
        <dbReference type="ChEBI" id="CHEBI:15378"/>
        <dbReference type="ChEBI" id="CHEBI:57856"/>
        <dbReference type="ChEBI" id="CHEBI:59789"/>
        <dbReference type="ChEBI" id="CHEBI:138057"/>
        <dbReference type="ChEBI" id="CHEBI:138315"/>
        <dbReference type="EC" id="2.1.1.244"/>
    </reaction>
</comment>
<evidence type="ECO:0000256" key="9">
    <source>
        <dbReference type="ARBA" id="ARBA00047885"/>
    </source>
</evidence>
<comment type="catalytic activity">
    <reaction evidence="9">
        <text>N-terminal L-prolyl-L-prolyl-L-lysyl-[protein] + 2 S-adenosyl-L-methionine = N-terminal N,N-dimethyl-L-prolyl-L-prolyl-L-lysyl-[protein] + 2 S-adenosyl-L-homocysteine + 2 H(+)</text>
        <dbReference type="Rhea" id="RHEA:54736"/>
        <dbReference type="Rhea" id="RHEA-COMP:13787"/>
        <dbReference type="Rhea" id="RHEA-COMP:13974"/>
        <dbReference type="ChEBI" id="CHEBI:15378"/>
        <dbReference type="ChEBI" id="CHEBI:57856"/>
        <dbReference type="ChEBI" id="CHEBI:59789"/>
        <dbReference type="ChEBI" id="CHEBI:138059"/>
        <dbReference type="ChEBI" id="CHEBI:138318"/>
        <dbReference type="EC" id="2.1.1.244"/>
    </reaction>
</comment>
<sequence length="120" mass="12913">MEVGGSDSNGRQFKNAEEMWRDQAGDPSKKTEWYSHGVGYWEGVDASVDGVLGGYGHVNEADIGGSEAFLNTLLSEKFPSAGTDSHLVALGTNSLPLSLRVCFKFDNFGSFAKFVSSNLL</sequence>
<feature type="compositionally biased region" description="Polar residues" evidence="11">
    <location>
        <begin position="1"/>
        <end position="12"/>
    </location>
</feature>
<name>A0A5N6RNC7_9ROSI</name>
<dbReference type="EMBL" id="CM017327">
    <property type="protein sequence ID" value="KAE8099826.1"/>
    <property type="molecule type" value="Genomic_DNA"/>
</dbReference>
<dbReference type="Proteomes" id="UP000327013">
    <property type="component" value="Chromosome 7"/>
</dbReference>
<organism evidence="12 13">
    <name type="scientific">Carpinus fangiana</name>
    <dbReference type="NCBI Taxonomy" id="176857"/>
    <lineage>
        <taxon>Eukaryota</taxon>
        <taxon>Viridiplantae</taxon>
        <taxon>Streptophyta</taxon>
        <taxon>Embryophyta</taxon>
        <taxon>Tracheophyta</taxon>
        <taxon>Spermatophyta</taxon>
        <taxon>Magnoliopsida</taxon>
        <taxon>eudicotyledons</taxon>
        <taxon>Gunneridae</taxon>
        <taxon>Pentapetalae</taxon>
        <taxon>rosids</taxon>
        <taxon>fabids</taxon>
        <taxon>Fagales</taxon>
        <taxon>Betulaceae</taxon>
        <taxon>Carpinus</taxon>
    </lineage>
</organism>
<keyword evidence="3" id="KW-0808">Transferase</keyword>
<evidence type="ECO:0000256" key="7">
    <source>
        <dbReference type="ARBA" id="ARBA00043129"/>
    </source>
</evidence>
<evidence type="ECO:0000256" key="5">
    <source>
        <dbReference type="ARBA" id="ARBA00039112"/>
    </source>
</evidence>
<evidence type="ECO:0000256" key="10">
    <source>
        <dbReference type="ARBA" id="ARBA00048167"/>
    </source>
</evidence>
<dbReference type="GO" id="GO:0032259">
    <property type="term" value="P:methylation"/>
    <property type="evidence" value="ECO:0007669"/>
    <property type="project" value="UniProtKB-KW"/>
</dbReference>
<dbReference type="PANTHER" id="PTHR12753">
    <property type="entry name" value="AD-003 - RELATED"/>
    <property type="match status" value="1"/>
</dbReference>
<gene>
    <name evidence="12" type="ORF">FH972_017779</name>
</gene>
<dbReference type="GO" id="GO:0071885">
    <property type="term" value="F:N-terminal protein N-methyltransferase activity"/>
    <property type="evidence" value="ECO:0007669"/>
    <property type="project" value="UniProtKB-EC"/>
</dbReference>
<comment type="similarity">
    <text evidence="1">Belongs to the methyltransferase superfamily. NTM1 family.</text>
</comment>
<keyword evidence="4" id="KW-0949">S-adenosyl-L-methionine</keyword>
<feature type="region of interest" description="Disordered" evidence="11">
    <location>
        <begin position="1"/>
        <end position="28"/>
    </location>
</feature>
<dbReference type="GO" id="GO:0005737">
    <property type="term" value="C:cytoplasm"/>
    <property type="evidence" value="ECO:0007669"/>
    <property type="project" value="TreeGrafter"/>
</dbReference>
<evidence type="ECO:0000256" key="2">
    <source>
        <dbReference type="ARBA" id="ARBA00022603"/>
    </source>
</evidence>
<keyword evidence="2" id="KW-0489">Methyltransferase</keyword>
<proteinExistence type="inferred from homology"/>
<dbReference type="InterPro" id="IPR008576">
    <property type="entry name" value="MeTrfase_NTM1"/>
</dbReference>
<dbReference type="Gene3D" id="3.40.50.150">
    <property type="entry name" value="Vaccinia Virus protein VP39"/>
    <property type="match status" value="1"/>
</dbReference>
<accession>A0A5N6RNC7</accession>
<evidence type="ECO:0000256" key="1">
    <source>
        <dbReference type="ARBA" id="ARBA00009059"/>
    </source>
</evidence>
<evidence type="ECO:0000256" key="3">
    <source>
        <dbReference type="ARBA" id="ARBA00022679"/>
    </source>
</evidence>
<dbReference type="Pfam" id="PF05891">
    <property type="entry name" value="Methyltransf_PK"/>
    <property type="match status" value="1"/>
</dbReference>
<evidence type="ECO:0000256" key="6">
    <source>
        <dbReference type="ARBA" id="ARBA00039449"/>
    </source>
</evidence>
<dbReference type="InterPro" id="IPR029063">
    <property type="entry name" value="SAM-dependent_MTases_sf"/>
</dbReference>
<evidence type="ECO:0000256" key="11">
    <source>
        <dbReference type="SAM" id="MobiDB-lite"/>
    </source>
</evidence>
<dbReference type="AlphaFoldDB" id="A0A5N6RNC7"/>
<protein>
    <recommendedName>
        <fullName evidence="6">Alpha N-terminal protein methyltransferase 1</fullName>
        <ecNumber evidence="5">2.1.1.244</ecNumber>
    </recommendedName>
    <alternativeName>
        <fullName evidence="7">X-Pro-Lys N-terminal protein methyltransferase 1</fullName>
    </alternativeName>
</protein>
<dbReference type="OrthoDB" id="1298661at2759"/>
<evidence type="ECO:0000256" key="8">
    <source>
        <dbReference type="ARBA" id="ARBA00047306"/>
    </source>
</evidence>
<evidence type="ECO:0000313" key="13">
    <source>
        <dbReference type="Proteomes" id="UP000327013"/>
    </source>
</evidence>
<comment type="catalytic activity">
    <reaction evidence="8">
        <text>N-terminal L-seryl-L-prolyl-L-lysyl-[protein] + 3 S-adenosyl-L-methionine = N-terminal N,N,N-trimethyl-L-seryl-L-prolyl-L-lysyl-[protein] + 3 S-adenosyl-L-homocysteine + 3 H(+)</text>
        <dbReference type="Rhea" id="RHEA:54724"/>
        <dbReference type="Rhea" id="RHEA-COMP:13789"/>
        <dbReference type="Rhea" id="RHEA-COMP:13973"/>
        <dbReference type="ChEBI" id="CHEBI:15378"/>
        <dbReference type="ChEBI" id="CHEBI:57856"/>
        <dbReference type="ChEBI" id="CHEBI:59789"/>
        <dbReference type="ChEBI" id="CHEBI:138061"/>
        <dbReference type="ChEBI" id="CHEBI:138317"/>
        <dbReference type="EC" id="2.1.1.244"/>
    </reaction>
</comment>
<feature type="compositionally biased region" description="Basic and acidic residues" evidence="11">
    <location>
        <begin position="14"/>
        <end position="28"/>
    </location>
</feature>
<dbReference type="EC" id="2.1.1.244" evidence="5"/>